<protein>
    <submittedName>
        <fullName evidence="1">Uncharacterized protein</fullName>
    </submittedName>
</protein>
<sequence length="99" mass="11495">MIDIINLSYPRKIVVDKINNLIFESRVSTIKLNMNIKIIGCTIGIVFFSKHLVYAHTSVENSTKIINFFNYYGPPLILTATDFYKLYMPIKIHKKNVQL</sequence>
<organism evidence="1 2">
    <name type="scientific">Clostridium frigoris</name>
    <dbReference type="NCBI Taxonomy" id="205327"/>
    <lineage>
        <taxon>Bacteria</taxon>
        <taxon>Bacillati</taxon>
        <taxon>Bacillota</taxon>
        <taxon>Clostridia</taxon>
        <taxon>Eubacteriales</taxon>
        <taxon>Clostridiaceae</taxon>
        <taxon>Clostridium</taxon>
    </lineage>
</organism>
<name>A0ABS6BYQ4_9CLOT</name>
<accession>A0ABS6BYQ4</accession>
<proteinExistence type="predicted"/>
<dbReference type="RefSeq" id="WP_216151622.1">
    <property type="nucleotide sequence ID" value="NZ_JAHLDV010000099.1"/>
</dbReference>
<gene>
    <name evidence="1" type="ORF">KPL37_18900</name>
</gene>
<reference evidence="1 2" key="1">
    <citation type="submission" date="2021-06" db="EMBL/GenBank/DDBJ databases">
        <title>Clostridia strains as spoilage organisms.</title>
        <authorList>
            <person name="Wambui J."/>
            <person name="Stephan R."/>
            <person name="Stevens M.J.A."/>
        </authorList>
    </citation>
    <scope>NUCLEOTIDE SEQUENCE [LARGE SCALE GENOMIC DNA]</scope>
    <source>
        <strain evidence="1 2">DSM 14204</strain>
    </source>
</reference>
<dbReference type="EMBL" id="JAHLDV010000099">
    <property type="protein sequence ID" value="MBU3161757.1"/>
    <property type="molecule type" value="Genomic_DNA"/>
</dbReference>
<evidence type="ECO:0000313" key="1">
    <source>
        <dbReference type="EMBL" id="MBU3161757.1"/>
    </source>
</evidence>
<dbReference type="Proteomes" id="UP000776252">
    <property type="component" value="Unassembled WGS sequence"/>
</dbReference>
<evidence type="ECO:0000313" key="2">
    <source>
        <dbReference type="Proteomes" id="UP000776252"/>
    </source>
</evidence>
<comment type="caution">
    <text evidence="1">The sequence shown here is derived from an EMBL/GenBank/DDBJ whole genome shotgun (WGS) entry which is preliminary data.</text>
</comment>
<keyword evidence="2" id="KW-1185">Reference proteome</keyword>